<evidence type="ECO:0000313" key="3">
    <source>
        <dbReference type="Proteomes" id="UP000262379"/>
    </source>
</evidence>
<evidence type="ECO:0000313" key="2">
    <source>
        <dbReference type="EMBL" id="RFC67246.1"/>
    </source>
</evidence>
<dbReference type="Proteomes" id="UP000262379">
    <property type="component" value="Unassembled WGS sequence"/>
</dbReference>
<dbReference type="AlphaFoldDB" id="A0A371XDE4"/>
<protein>
    <submittedName>
        <fullName evidence="2">RidA family protein</fullName>
    </submittedName>
</protein>
<evidence type="ECO:0000259" key="1">
    <source>
        <dbReference type="Pfam" id="PF14588"/>
    </source>
</evidence>
<dbReference type="CDD" id="cd02199">
    <property type="entry name" value="YjgF_YER057c_UK114_like_1"/>
    <property type="match status" value="1"/>
</dbReference>
<feature type="domain" description="Endoribonuclease L-PSP/chorismate mutase-like" evidence="1">
    <location>
        <begin position="6"/>
        <end position="145"/>
    </location>
</feature>
<dbReference type="InterPro" id="IPR013813">
    <property type="entry name" value="Endoribo_LPSP/chorism_mut-like"/>
</dbReference>
<sequence>MTDKIEKRLAEMGVTIPAAAAPAANYVPFMQSGNLLLTAGQLPLKDGKLAVSGLLGRDVDVAAGKEAAKYCAINILAQVKAALGSLDRIGKLVKITVFVASDASFNEQHLVANGASDFLAEALGDKGKHARSAVGVASLPLNASVEIEAIVEVA</sequence>
<proteinExistence type="predicted"/>
<dbReference type="Gene3D" id="3.30.1330.40">
    <property type="entry name" value="RutC-like"/>
    <property type="match status" value="1"/>
</dbReference>
<keyword evidence="3" id="KW-1185">Reference proteome</keyword>
<comment type="caution">
    <text evidence="2">The sequence shown here is derived from an EMBL/GenBank/DDBJ whole genome shotgun (WGS) entry which is preliminary data.</text>
</comment>
<dbReference type="SUPFAM" id="SSF55298">
    <property type="entry name" value="YjgF-like"/>
    <property type="match status" value="1"/>
</dbReference>
<dbReference type="PANTHER" id="PTHR43760">
    <property type="entry name" value="ENDORIBONUCLEASE-RELATED"/>
    <property type="match status" value="1"/>
</dbReference>
<accession>A0A371XDE4</accession>
<dbReference type="PANTHER" id="PTHR43760:SF1">
    <property type="entry name" value="ENDORIBONUCLEASE L-PSP_CHORISMATE MUTASE-LIKE DOMAIN-CONTAINING PROTEIN"/>
    <property type="match status" value="1"/>
</dbReference>
<organism evidence="2 3">
    <name type="scientific">Mesorhizobium denitrificans</name>
    <dbReference type="NCBI Taxonomy" id="2294114"/>
    <lineage>
        <taxon>Bacteria</taxon>
        <taxon>Pseudomonadati</taxon>
        <taxon>Pseudomonadota</taxon>
        <taxon>Alphaproteobacteria</taxon>
        <taxon>Hyphomicrobiales</taxon>
        <taxon>Phyllobacteriaceae</taxon>
        <taxon>Mesorhizobium</taxon>
    </lineage>
</organism>
<dbReference type="Pfam" id="PF14588">
    <property type="entry name" value="YjgF_endoribonc"/>
    <property type="match status" value="1"/>
</dbReference>
<gene>
    <name evidence="2" type="ORF">DY251_11835</name>
</gene>
<reference evidence="3" key="1">
    <citation type="submission" date="2018-08" db="EMBL/GenBank/DDBJ databases">
        <authorList>
            <person name="Im W.T."/>
        </authorList>
    </citation>
    <scope>NUCLEOTIDE SEQUENCE [LARGE SCALE GENOMIC DNA]</scope>
    <source>
        <strain evidence="3">LA-28</strain>
    </source>
</reference>
<dbReference type="RefSeq" id="WP_116624120.1">
    <property type="nucleotide sequence ID" value="NZ_QURN01000008.1"/>
</dbReference>
<dbReference type="EMBL" id="QURN01000008">
    <property type="protein sequence ID" value="RFC67246.1"/>
    <property type="molecule type" value="Genomic_DNA"/>
</dbReference>
<name>A0A371XDE4_9HYPH</name>
<dbReference type="InterPro" id="IPR035959">
    <property type="entry name" value="RutC-like_sf"/>
</dbReference>